<evidence type="ECO:0000256" key="2">
    <source>
        <dbReference type="ARBA" id="ARBA00022475"/>
    </source>
</evidence>
<evidence type="ECO:0000313" key="10">
    <source>
        <dbReference type="EMBL" id="QTD51434.1"/>
    </source>
</evidence>
<dbReference type="GO" id="GO:0000166">
    <property type="term" value="F:nucleotide binding"/>
    <property type="evidence" value="ECO:0007669"/>
    <property type="project" value="UniProtKB-KW"/>
</dbReference>
<evidence type="ECO:0000256" key="8">
    <source>
        <dbReference type="SAM" id="Phobius"/>
    </source>
</evidence>
<name>A0A8A4TQH4_SULCO</name>
<evidence type="ECO:0000256" key="4">
    <source>
        <dbReference type="ARBA" id="ARBA00022741"/>
    </source>
</evidence>
<dbReference type="GO" id="GO:0005886">
    <property type="term" value="C:plasma membrane"/>
    <property type="evidence" value="ECO:0007669"/>
    <property type="project" value="UniProtKB-SubCell"/>
</dbReference>
<comment type="subcellular location">
    <subcellularLocation>
        <location evidence="1">Cell membrane</location>
    </subcellularLocation>
</comment>
<keyword evidence="11" id="KW-1185">Reference proteome</keyword>
<feature type="transmembrane region" description="Helical" evidence="8">
    <location>
        <begin position="153"/>
        <end position="175"/>
    </location>
</feature>
<dbReference type="GO" id="GO:0051607">
    <property type="term" value="P:defense response to virus"/>
    <property type="evidence" value="ECO:0007669"/>
    <property type="project" value="UniProtKB-KW"/>
</dbReference>
<proteinExistence type="predicted"/>
<dbReference type="Proteomes" id="UP000663929">
    <property type="component" value="Chromosome"/>
</dbReference>
<accession>A0A8A4TQH4</accession>
<evidence type="ECO:0000256" key="3">
    <source>
        <dbReference type="ARBA" id="ARBA00022692"/>
    </source>
</evidence>
<keyword evidence="6" id="KW-0051">Antiviral defense</keyword>
<evidence type="ECO:0000259" key="9">
    <source>
        <dbReference type="Pfam" id="PF18967"/>
    </source>
</evidence>
<protein>
    <recommendedName>
        <fullName evidence="9">Pycsar effector protein domain-containing protein</fullName>
    </recommendedName>
</protein>
<dbReference type="AlphaFoldDB" id="A0A8A4TQH4"/>
<feature type="domain" description="Pycsar effector protein" evidence="9">
    <location>
        <begin position="13"/>
        <end position="171"/>
    </location>
</feature>
<keyword evidence="7 8" id="KW-0472">Membrane</keyword>
<keyword evidence="2" id="KW-1003">Cell membrane</keyword>
<evidence type="ECO:0000313" key="11">
    <source>
        <dbReference type="Proteomes" id="UP000663929"/>
    </source>
</evidence>
<evidence type="ECO:0000256" key="6">
    <source>
        <dbReference type="ARBA" id="ARBA00023118"/>
    </source>
</evidence>
<dbReference type="RefSeq" id="WP_237381561.1">
    <property type="nucleotide sequence ID" value="NZ_CP071793.1"/>
</dbReference>
<dbReference type="InterPro" id="IPR043760">
    <property type="entry name" value="PycTM_dom"/>
</dbReference>
<gene>
    <name evidence="10" type="ORF">J3U87_03100</name>
</gene>
<keyword evidence="3 8" id="KW-0812">Transmembrane</keyword>
<feature type="transmembrane region" description="Helical" evidence="8">
    <location>
        <begin position="32"/>
        <end position="50"/>
    </location>
</feature>
<reference evidence="10" key="1">
    <citation type="submission" date="2021-03" db="EMBL/GenBank/DDBJ databases">
        <title>Acanthopleuribacteraceae sp. M133.</title>
        <authorList>
            <person name="Wang G."/>
        </authorList>
    </citation>
    <scope>NUCLEOTIDE SEQUENCE</scope>
    <source>
        <strain evidence="10">M133</strain>
    </source>
</reference>
<sequence>MSRIEPGSHLDHMLKQTRSHHMNLSTMADMKANILLTMASVVMTLALPTLSDPVLGPGVVVLMTFSLVTVLLAAYVVMPHISFSTKPGPHQDVHDKRFNILFFGSFSALSYEEYAEAMQELLEDSDATYQAQVREIYQLGIFLAKKKFRFLRWAYLSFILGFISTAIVLGVRLGLH</sequence>
<organism evidence="10 11">
    <name type="scientific">Sulfidibacter corallicola</name>
    <dbReference type="NCBI Taxonomy" id="2818388"/>
    <lineage>
        <taxon>Bacteria</taxon>
        <taxon>Pseudomonadati</taxon>
        <taxon>Acidobacteriota</taxon>
        <taxon>Holophagae</taxon>
        <taxon>Acanthopleuribacterales</taxon>
        <taxon>Acanthopleuribacteraceae</taxon>
        <taxon>Sulfidibacter</taxon>
    </lineage>
</organism>
<evidence type="ECO:0000256" key="7">
    <source>
        <dbReference type="ARBA" id="ARBA00023136"/>
    </source>
</evidence>
<feature type="transmembrane region" description="Helical" evidence="8">
    <location>
        <begin position="56"/>
        <end position="77"/>
    </location>
</feature>
<dbReference type="EMBL" id="CP071793">
    <property type="protein sequence ID" value="QTD51434.1"/>
    <property type="molecule type" value="Genomic_DNA"/>
</dbReference>
<evidence type="ECO:0000256" key="5">
    <source>
        <dbReference type="ARBA" id="ARBA00022989"/>
    </source>
</evidence>
<evidence type="ECO:0000256" key="1">
    <source>
        <dbReference type="ARBA" id="ARBA00004236"/>
    </source>
</evidence>
<keyword evidence="5 8" id="KW-1133">Transmembrane helix</keyword>
<keyword evidence="4" id="KW-0547">Nucleotide-binding</keyword>
<dbReference type="Pfam" id="PF18967">
    <property type="entry name" value="PycTM"/>
    <property type="match status" value="1"/>
</dbReference>
<dbReference type="KEGG" id="scor:J3U87_03100"/>